<reference evidence="1" key="1">
    <citation type="submission" date="2014-12" db="EMBL/GenBank/DDBJ databases">
        <title>Insight into the proteome of Arion vulgaris.</title>
        <authorList>
            <person name="Aradska J."/>
            <person name="Bulat T."/>
            <person name="Smidak R."/>
            <person name="Sarate P."/>
            <person name="Gangsoo J."/>
            <person name="Sialana F."/>
            <person name="Bilban M."/>
            <person name="Lubec G."/>
        </authorList>
    </citation>
    <scope>NUCLEOTIDE SEQUENCE</scope>
    <source>
        <tissue evidence="1">Skin</tissue>
    </source>
</reference>
<sequence>MMVSLVVLLLLVWYILESICELLTIQTIATLMLRRKYIMFVIDQKHMIVTTNLHEKMKDTPLAAILYVPPVYTNRFMSSRTLHRHS</sequence>
<organism evidence="1">
    <name type="scientific">Arion vulgaris</name>
    <dbReference type="NCBI Taxonomy" id="1028688"/>
    <lineage>
        <taxon>Eukaryota</taxon>
        <taxon>Metazoa</taxon>
        <taxon>Spiralia</taxon>
        <taxon>Lophotrochozoa</taxon>
        <taxon>Mollusca</taxon>
        <taxon>Gastropoda</taxon>
        <taxon>Heterobranchia</taxon>
        <taxon>Euthyneura</taxon>
        <taxon>Panpulmonata</taxon>
        <taxon>Eupulmonata</taxon>
        <taxon>Stylommatophora</taxon>
        <taxon>Helicina</taxon>
        <taxon>Arionoidea</taxon>
        <taxon>Arionidae</taxon>
        <taxon>Arion</taxon>
    </lineage>
</organism>
<accession>A0A0B7AEY6</accession>
<protein>
    <submittedName>
        <fullName evidence="1">Uncharacterized protein</fullName>
    </submittedName>
</protein>
<name>A0A0B7AEY6_9EUPU</name>
<proteinExistence type="predicted"/>
<evidence type="ECO:0000313" key="1">
    <source>
        <dbReference type="EMBL" id="CEK78455.1"/>
    </source>
</evidence>
<evidence type="ECO:0000313" key="2">
    <source>
        <dbReference type="EMBL" id="CEK78456.1"/>
    </source>
</evidence>
<dbReference type="EMBL" id="HACG01031590">
    <property type="protein sequence ID" value="CEK78455.1"/>
    <property type="molecule type" value="Transcribed_RNA"/>
</dbReference>
<dbReference type="EMBL" id="HACG01031591">
    <property type="protein sequence ID" value="CEK78456.1"/>
    <property type="molecule type" value="Transcribed_RNA"/>
</dbReference>
<dbReference type="AlphaFoldDB" id="A0A0B7AEY6"/>
<gene>
    <name evidence="1" type="primary">ORF110297</name>
    <name evidence="2" type="synonym">ORF110302</name>
</gene>